<protein>
    <submittedName>
        <fullName evidence="2">Uncharacterized protein</fullName>
    </submittedName>
</protein>
<gene>
    <name evidence="2" type="ORF">QBC38DRAFT_525207</name>
</gene>
<evidence type="ECO:0000313" key="2">
    <source>
        <dbReference type="EMBL" id="KAK4220692.1"/>
    </source>
</evidence>
<evidence type="ECO:0000313" key="3">
    <source>
        <dbReference type="Proteomes" id="UP001301958"/>
    </source>
</evidence>
<feature type="compositionally biased region" description="Polar residues" evidence="1">
    <location>
        <begin position="107"/>
        <end position="117"/>
    </location>
</feature>
<keyword evidence="3" id="KW-1185">Reference proteome</keyword>
<evidence type="ECO:0000256" key="1">
    <source>
        <dbReference type="SAM" id="MobiDB-lite"/>
    </source>
</evidence>
<feature type="compositionally biased region" description="Pro residues" evidence="1">
    <location>
        <begin position="149"/>
        <end position="163"/>
    </location>
</feature>
<comment type="caution">
    <text evidence="2">The sequence shown here is derived from an EMBL/GenBank/DDBJ whole genome shotgun (WGS) entry which is preliminary data.</text>
</comment>
<dbReference type="EMBL" id="MU865665">
    <property type="protein sequence ID" value="KAK4220692.1"/>
    <property type="molecule type" value="Genomic_DNA"/>
</dbReference>
<organism evidence="2 3">
    <name type="scientific">Podospora fimiseda</name>
    <dbReference type="NCBI Taxonomy" id="252190"/>
    <lineage>
        <taxon>Eukaryota</taxon>
        <taxon>Fungi</taxon>
        <taxon>Dikarya</taxon>
        <taxon>Ascomycota</taxon>
        <taxon>Pezizomycotina</taxon>
        <taxon>Sordariomycetes</taxon>
        <taxon>Sordariomycetidae</taxon>
        <taxon>Sordariales</taxon>
        <taxon>Podosporaceae</taxon>
        <taxon>Podospora</taxon>
    </lineage>
</organism>
<accession>A0AAN6YQU5</accession>
<proteinExistence type="predicted"/>
<reference evidence="2" key="1">
    <citation type="journal article" date="2023" name="Mol. Phylogenet. Evol.">
        <title>Genome-scale phylogeny and comparative genomics of the fungal order Sordariales.</title>
        <authorList>
            <person name="Hensen N."/>
            <person name="Bonometti L."/>
            <person name="Westerberg I."/>
            <person name="Brannstrom I.O."/>
            <person name="Guillou S."/>
            <person name="Cros-Aarteil S."/>
            <person name="Calhoun S."/>
            <person name="Haridas S."/>
            <person name="Kuo A."/>
            <person name="Mondo S."/>
            <person name="Pangilinan J."/>
            <person name="Riley R."/>
            <person name="LaButti K."/>
            <person name="Andreopoulos B."/>
            <person name="Lipzen A."/>
            <person name="Chen C."/>
            <person name="Yan M."/>
            <person name="Daum C."/>
            <person name="Ng V."/>
            <person name="Clum A."/>
            <person name="Steindorff A."/>
            <person name="Ohm R.A."/>
            <person name="Martin F."/>
            <person name="Silar P."/>
            <person name="Natvig D.O."/>
            <person name="Lalanne C."/>
            <person name="Gautier V."/>
            <person name="Ament-Velasquez S.L."/>
            <person name="Kruys A."/>
            <person name="Hutchinson M.I."/>
            <person name="Powell A.J."/>
            <person name="Barry K."/>
            <person name="Miller A.N."/>
            <person name="Grigoriev I.V."/>
            <person name="Debuchy R."/>
            <person name="Gladieux P."/>
            <person name="Hiltunen Thoren M."/>
            <person name="Johannesson H."/>
        </authorList>
    </citation>
    <scope>NUCLEOTIDE SEQUENCE</scope>
    <source>
        <strain evidence="2">CBS 990.96</strain>
    </source>
</reference>
<dbReference type="Proteomes" id="UP001301958">
    <property type="component" value="Unassembled WGS sequence"/>
</dbReference>
<reference evidence="2" key="2">
    <citation type="submission" date="2023-05" db="EMBL/GenBank/DDBJ databases">
        <authorList>
            <consortium name="Lawrence Berkeley National Laboratory"/>
            <person name="Steindorff A."/>
            <person name="Hensen N."/>
            <person name="Bonometti L."/>
            <person name="Westerberg I."/>
            <person name="Brannstrom I.O."/>
            <person name="Guillou S."/>
            <person name="Cros-Aarteil S."/>
            <person name="Calhoun S."/>
            <person name="Haridas S."/>
            <person name="Kuo A."/>
            <person name="Mondo S."/>
            <person name="Pangilinan J."/>
            <person name="Riley R."/>
            <person name="Labutti K."/>
            <person name="Andreopoulos B."/>
            <person name="Lipzen A."/>
            <person name="Chen C."/>
            <person name="Yanf M."/>
            <person name="Daum C."/>
            <person name="Ng V."/>
            <person name="Clum A."/>
            <person name="Ohm R."/>
            <person name="Martin F."/>
            <person name="Silar P."/>
            <person name="Natvig D."/>
            <person name="Lalanne C."/>
            <person name="Gautier V."/>
            <person name="Ament-Velasquez S.L."/>
            <person name="Kruys A."/>
            <person name="Hutchinson M.I."/>
            <person name="Powell A.J."/>
            <person name="Barry K."/>
            <person name="Miller A.N."/>
            <person name="Grigoriev I.V."/>
            <person name="Debuchy R."/>
            <person name="Gladieux P."/>
            <person name="Thoren M.H."/>
            <person name="Johannesson H."/>
        </authorList>
    </citation>
    <scope>NUCLEOTIDE SEQUENCE</scope>
    <source>
        <strain evidence="2">CBS 990.96</strain>
    </source>
</reference>
<dbReference type="AlphaFoldDB" id="A0AAN6YQU5"/>
<name>A0AAN6YQU5_9PEZI</name>
<sequence>MDEDFEESGVFVNDLETLDATFLVTKVLVLGSDILVKGIQLEHSKGVVKPHGTCVGKPSHVWDLTTESGPDIIVEVVVREAVNSERNTVISSIAFVTAKCRVFDSATKPNTTTTSQKALPPSSAGPAESKPEESKNPNPRNQLQKSPNPKNPNKPSPPPPLASPPTIVKITTLLPPTLEYSLRGLFTISDHPTRDLPSGIPCSLGIIWSKDSFVPIPSLPISLPIIKLFLSLGRPLSGNVSRLKTQTKFAPFSAKFLVGVNCFRQK</sequence>
<feature type="region of interest" description="Disordered" evidence="1">
    <location>
        <begin position="107"/>
        <end position="167"/>
    </location>
</feature>